<feature type="transmembrane region" description="Helical" evidence="6">
    <location>
        <begin position="292"/>
        <end position="318"/>
    </location>
</feature>
<feature type="transmembrane region" description="Helical" evidence="6">
    <location>
        <begin position="145"/>
        <end position="170"/>
    </location>
</feature>
<keyword evidence="5 6" id="KW-0472">Membrane</keyword>
<accession>A0A0F9XBR3</accession>
<sequence>MTDTVNEDRAVAGSDKDLEGDVISWRIWLMRGMVVAGMLLAGWLLYRTLGRYSFDELVQSVTSFPLGRLASAGLFAAASYLCLTGFDALAVRYVGKRLAYPRVALTSFVSLSLGHSIGFAGLSSGAIRYRFYSRWGLSAGDVSKIILFSGMTVGVGLATLGGVSILLRPALAAKLIGVSQPLVLALGIGSLAATALYLVAAAFVKGRLRIRKWTLEMPDLRLALAQVALGSLNFALVAACLHQALSAVTEIPYLTAATAFVLANMGVLITHVPGGLGIIEAVVVYLLPQANVIGALLVFRFVYFLAPLVTGSIVFAVTELVWRSKASKDVSAER</sequence>
<dbReference type="Pfam" id="PF03706">
    <property type="entry name" value="LPG_synthase_TM"/>
    <property type="match status" value="1"/>
</dbReference>
<feature type="transmembrane region" description="Helical" evidence="6">
    <location>
        <begin position="103"/>
        <end position="125"/>
    </location>
</feature>
<evidence type="ECO:0000256" key="2">
    <source>
        <dbReference type="ARBA" id="ARBA00022475"/>
    </source>
</evidence>
<evidence type="ECO:0000256" key="5">
    <source>
        <dbReference type="ARBA" id="ARBA00023136"/>
    </source>
</evidence>
<keyword evidence="3 6" id="KW-0812">Transmembrane</keyword>
<evidence type="ECO:0000313" key="7">
    <source>
        <dbReference type="EMBL" id="KKN89143.1"/>
    </source>
</evidence>
<evidence type="ECO:0000256" key="3">
    <source>
        <dbReference type="ARBA" id="ARBA00022692"/>
    </source>
</evidence>
<dbReference type="PANTHER" id="PTHR39087">
    <property type="entry name" value="UPF0104 MEMBRANE PROTEIN MJ1595"/>
    <property type="match status" value="1"/>
</dbReference>
<feature type="transmembrane region" description="Helical" evidence="6">
    <location>
        <begin position="28"/>
        <end position="46"/>
    </location>
</feature>
<reference evidence="7" key="1">
    <citation type="journal article" date="2015" name="Nature">
        <title>Complex archaea that bridge the gap between prokaryotes and eukaryotes.</title>
        <authorList>
            <person name="Spang A."/>
            <person name="Saw J.H."/>
            <person name="Jorgensen S.L."/>
            <person name="Zaremba-Niedzwiedzka K."/>
            <person name="Martijn J."/>
            <person name="Lind A.E."/>
            <person name="van Eijk R."/>
            <person name="Schleper C."/>
            <person name="Guy L."/>
            <person name="Ettema T.J."/>
        </authorList>
    </citation>
    <scope>NUCLEOTIDE SEQUENCE</scope>
</reference>
<protein>
    <submittedName>
        <fullName evidence="7">Uncharacterized protein</fullName>
    </submittedName>
</protein>
<evidence type="ECO:0000256" key="6">
    <source>
        <dbReference type="SAM" id="Phobius"/>
    </source>
</evidence>
<feature type="transmembrane region" description="Helical" evidence="6">
    <location>
        <begin position="223"/>
        <end position="241"/>
    </location>
</feature>
<keyword evidence="4 6" id="KW-1133">Transmembrane helix</keyword>
<dbReference type="EMBL" id="LAZR01000122">
    <property type="protein sequence ID" value="KKN89143.1"/>
    <property type="molecule type" value="Genomic_DNA"/>
</dbReference>
<dbReference type="PANTHER" id="PTHR39087:SF2">
    <property type="entry name" value="UPF0104 MEMBRANE PROTEIN MJ1595"/>
    <property type="match status" value="1"/>
</dbReference>
<dbReference type="InterPro" id="IPR022791">
    <property type="entry name" value="L-PG_synthase/AglD"/>
</dbReference>
<dbReference type="AlphaFoldDB" id="A0A0F9XBR3"/>
<proteinExistence type="predicted"/>
<name>A0A0F9XBR3_9ZZZZ</name>
<comment type="caution">
    <text evidence="7">The sequence shown here is derived from an EMBL/GenBank/DDBJ whole genome shotgun (WGS) entry which is preliminary data.</text>
</comment>
<keyword evidence="2" id="KW-1003">Cell membrane</keyword>
<gene>
    <name evidence="7" type="ORF">LCGC14_0241410</name>
</gene>
<dbReference type="GO" id="GO:0005886">
    <property type="term" value="C:plasma membrane"/>
    <property type="evidence" value="ECO:0007669"/>
    <property type="project" value="UniProtKB-SubCell"/>
</dbReference>
<evidence type="ECO:0000256" key="1">
    <source>
        <dbReference type="ARBA" id="ARBA00004651"/>
    </source>
</evidence>
<evidence type="ECO:0000256" key="4">
    <source>
        <dbReference type="ARBA" id="ARBA00022989"/>
    </source>
</evidence>
<feature type="transmembrane region" description="Helical" evidence="6">
    <location>
        <begin position="182"/>
        <end position="203"/>
    </location>
</feature>
<comment type="subcellular location">
    <subcellularLocation>
        <location evidence="1">Cell membrane</location>
        <topology evidence="1">Multi-pass membrane protein</topology>
    </subcellularLocation>
</comment>
<feature type="transmembrane region" description="Helical" evidence="6">
    <location>
        <begin position="66"/>
        <end position="91"/>
    </location>
</feature>
<organism evidence="7">
    <name type="scientific">marine sediment metagenome</name>
    <dbReference type="NCBI Taxonomy" id="412755"/>
    <lineage>
        <taxon>unclassified sequences</taxon>
        <taxon>metagenomes</taxon>
        <taxon>ecological metagenomes</taxon>
    </lineage>
</organism>